<evidence type="ECO:0000313" key="4">
    <source>
        <dbReference type="Proteomes" id="UP000016570"/>
    </source>
</evidence>
<dbReference type="Pfam" id="PF07811">
    <property type="entry name" value="TadE"/>
    <property type="match status" value="1"/>
</dbReference>
<organism evidence="3 4">
    <name type="scientific">Vibrio proteolyticus NBRC 13287</name>
    <dbReference type="NCBI Taxonomy" id="1219065"/>
    <lineage>
        <taxon>Bacteria</taxon>
        <taxon>Pseudomonadati</taxon>
        <taxon>Pseudomonadota</taxon>
        <taxon>Gammaproteobacteria</taxon>
        <taxon>Vibrionales</taxon>
        <taxon>Vibrionaceae</taxon>
        <taxon>Vibrio</taxon>
    </lineage>
</organism>
<name>U3A2Q7_VIBPR</name>
<keyword evidence="1" id="KW-0812">Transmembrane</keyword>
<dbReference type="AlphaFoldDB" id="U3A2Q7"/>
<evidence type="ECO:0000256" key="1">
    <source>
        <dbReference type="SAM" id="Phobius"/>
    </source>
</evidence>
<keyword evidence="1" id="KW-1133">Transmembrane helix</keyword>
<protein>
    <recommendedName>
        <fullName evidence="2">TadE-like domain-containing protein</fullName>
    </recommendedName>
</protein>
<sequence>MRVITPVNHQKKSQGLAALEFIICLPVLLMLSVLVLDVGRVLIQYTELNKALQNGVRYAVVDTYGTLDFTAIADEGSIKNVVIYGNPQVNDSSEPMIDYISADDIVITQPTPISKEVTLSASFVYEPFFSELPFSDVSLAFNVAASSKMRTAP</sequence>
<feature type="transmembrane region" description="Helical" evidence="1">
    <location>
        <begin position="21"/>
        <end position="43"/>
    </location>
</feature>
<dbReference type="RefSeq" id="WP_021705936.1">
    <property type="nucleotide sequence ID" value="NZ_BATJ01000010.1"/>
</dbReference>
<keyword evidence="4" id="KW-1185">Reference proteome</keyword>
<gene>
    <name evidence="3" type="ORF">VPR01S_10_01610</name>
</gene>
<dbReference type="InterPro" id="IPR012495">
    <property type="entry name" value="TadE-like_dom"/>
</dbReference>
<dbReference type="STRING" id="1219065.VPR01S_10_01610"/>
<accession>U3A2Q7</accession>
<proteinExistence type="predicted"/>
<reference evidence="3 4" key="1">
    <citation type="submission" date="2013-09" db="EMBL/GenBank/DDBJ databases">
        <title>Whole genome shotgun sequence of Vibrio proteolyticus NBRC 13287.</title>
        <authorList>
            <person name="Isaki S."/>
            <person name="Hosoyama A."/>
            <person name="Numata M."/>
            <person name="Hashimoto M."/>
            <person name="Hosoyama Y."/>
            <person name="Tsuchikane K."/>
            <person name="Noguchi M."/>
            <person name="Hirakata S."/>
            <person name="Ichikawa N."/>
            <person name="Ohji S."/>
            <person name="Yamazoe A."/>
            <person name="Fujita N."/>
        </authorList>
    </citation>
    <scope>NUCLEOTIDE SEQUENCE [LARGE SCALE GENOMIC DNA]</scope>
    <source>
        <strain evidence="3 4">NBRC 13287</strain>
    </source>
</reference>
<dbReference type="Proteomes" id="UP000016570">
    <property type="component" value="Unassembled WGS sequence"/>
</dbReference>
<comment type="caution">
    <text evidence="3">The sequence shown here is derived from an EMBL/GenBank/DDBJ whole genome shotgun (WGS) entry which is preliminary data.</text>
</comment>
<evidence type="ECO:0000259" key="2">
    <source>
        <dbReference type="Pfam" id="PF07811"/>
    </source>
</evidence>
<feature type="domain" description="TadE-like" evidence="2">
    <location>
        <begin position="15"/>
        <end position="57"/>
    </location>
</feature>
<dbReference type="EMBL" id="BATJ01000010">
    <property type="protein sequence ID" value="GAD67965.1"/>
    <property type="molecule type" value="Genomic_DNA"/>
</dbReference>
<keyword evidence="1" id="KW-0472">Membrane</keyword>
<evidence type="ECO:0000313" key="3">
    <source>
        <dbReference type="EMBL" id="GAD67965.1"/>
    </source>
</evidence>
<dbReference type="eggNOG" id="COG4961">
    <property type="taxonomic scope" value="Bacteria"/>
</dbReference>